<dbReference type="RefSeq" id="WP_110447389.1">
    <property type="nucleotide sequence ID" value="NZ_CP132381.1"/>
</dbReference>
<evidence type="ECO:0008006" key="3">
    <source>
        <dbReference type="Google" id="ProtNLM"/>
    </source>
</evidence>
<reference evidence="1 2" key="1">
    <citation type="submission" date="2018-05" db="EMBL/GenBank/DDBJ databases">
        <title>Reference genomes for bee gut microbiota database.</title>
        <authorList>
            <person name="Ellegaard K.M."/>
        </authorList>
    </citation>
    <scope>NUCLEOTIDE SEQUENCE [LARGE SCALE GENOMIC DNA]</scope>
    <source>
        <strain evidence="1 2">ESL0172</strain>
    </source>
</reference>
<keyword evidence="2" id="KW-1185">Reference proteome</keyword>
<dbReference type="EMBL" id="QGLO01000004">
    <property type="protein sequence ID" value="PXY91418.1"/>
    <property type="molecule type" value="Genomic_DNA"/>
</dbReference>
<dbReference type="AlphaFoldDB" id="A0A2V4DNJ8"/>
<sequence length="149" mass="16432">MSNSQNFLLSINAFVDKAKAKNELVVKKASIKILQDIIRMSPVGQPELWLGYAPKGYVGGRFRGNWQVTFNVPASVELDRVDPSGMDTLKDGIEQIGRYTYGIQSIYFTNNLPYSVRLEFGHSKQAPNGIVRIAALNAQAHFDNAAKGG</sequence>
<dbReference type="Proteomes" id="UP000247673">
    <property type="component" value="Unassembled WGS sequence"/>
</dbReference>
<dbReference type="OrthoDB" id="6650149at2"/>
<organism evidence="1 2">
    <name type="scientific">Gilliamella apis</name>
    <dbReference type="NCBI Taxonomy" id="1970738"/>
    <lineage>
        <taxon>Bacteria</taxon>
        <taxon>Pseudomonadati</taxon>
        <taxon>Pseudomonadota</taxon>
        <taxon>Gammaproteobacteria</taxon>
        <taxon>Orbales</taxon>
        <taxon>Orbaceae</taxon>
        <taxon>Gilliamella</taxon>
    </lineage>
</organism>
<comment type="caution">
    <text evidence="1">The sequence shown here is derived from an EMBL/GenBank/DDBJ whole genome shotgun (WGS) entry which is preliminary data.</text>
</comment>
<protein>
    <recommendedName>
        <fullName evidence="3">HK97 gp10 family phage protein</fullName>
    </recommendedName>
</protein>
<evidence type="ECO:0000313" key="2">
    <source>
        <dbReference type="Proteomes" id="UP000247673"/>
    </source>
</evidence>
<accession>A0A2V4DNJ8</accession>
<evidence type="ECO:0000313" key="1">
    <source>
        <dbReference type="EMBL" id="PXY91418.1"/>
    </source>
</evidence>
<gene>
    <name evidence="1" type="ORF">DKK78_03545</name>
</gene>
<name>A0A2V4DNJ8_9GAMM</name>
<proteinExistence type="predicted"/>